<proteinExistence type="predicted"/>
<accession>A0A1V2BIW8</accession>
<dbReference type="EMBL" id="CABDVU010000001">
    <property type="protein sequence ID" value="VTN08710.1"/>
    <property type="molecule type" value="Genomic_DNA"/>
</dbReference>
<protein>
    <submittedName>
        <fullName evidence="1">Uncharacterized protein</fullName>
    </submittedName>
</protein>
<dbReference type="OrthoDB" id="6622998at2"/>
<sequence length="224" mass="25032">MTNSQYLYEHVAPNDPRLLQFAEQLNPSSQPILVPVIDAPGPAGNAYWNVEAAIKKVGGKMRLGWDIHLWRGCFMVATHHAVLQTAEGEFFDVTQRPPVSGSPSLTTFIADDSVSISLDKSPAVASRFLLLNESPEIAGYIRAYENLNQFEKRMSDALYEYGYRCETNRTMATGVPGAKANLINVDEAKVSEIRDKIAELSWIMKDKIIKLKRYSDSINGLTRH</sequence>
<dbReference type="Proteomes" id="UP000339249">
    <property type="component" value="Unassembled WGS sequence"/>
</dbReference>
<dbReference type="AlphaFoldDB" id="A0A1V2BIW8"/>
<reference evidence="1 2" key="1">
    <citation type="submission" date="2019-04" db="EMBL/GenBank/DDBJ databases">
        <authorList>
            <consortium name="Pathogen Informatics"/>
        </authorList>
    </citation>
    <scope>NUCLEOTIDE SEQUENCE [LARGE SCALE GENOMIC DNA]</scope>
    <source>
        <strain evidence="1 2">NCTC9185</strain>
    </source>
</reference>
<name>A0A1V2BIW8_RAOTE</name>
<evidence type="ECO:0000313" key="2">
    <source>
        <dbReference type="Proteomes" id="UP000339249"/>
    </source>
</evidence>
<dbReference type="RefSeq" id="WP_041145355.1">
    <property type="nucleotide sequence ID" value="NZ_JAMWIX010000009.1"/>
</dbReference>
<gene>
    <name evidence="1" type="ORF">NCTC9185_00588</name>
</gene>
<evidence type="ECO:0000313" key="1">
    <source>
        <dbReference type="EMBL" id="VTN08710.1"/>
    </source>
</evidence>
<organism evidence="1 2">
    <name type="scientific">Raoultella terrigena</name>
    <name type="common">Klebsiella terrigena</name>
    <dbReference type="NCBI Taxonomy" id="577"/>
    <lineage>
        <taxon>Bacteria</taxon>
        <taxon>Pseudomonadati</taxon>
        <taxon>Pseudomonadota</taxon>
        <taxon>Gammaproteobacteria</taxon>
        <taxon>Enterobacterales</taxon>
        <taxon>Enterobacteriaceae</taxon>
        <taxon>Klebsiella/Raoultella group</taxon>
        <taxon>Raoultella</taxon>
    </lineage>
</organism>